<dbReference type="PANTHER" id="PTHR34825:SF2">
    <property type="entry name" value="AAA-ATPASE-LIKE DOMAIN-CONTAINING PROTEIN"/>
    <property type="match status" value="1"/>
</dbReference>
<sequence>MPAMTVYKDTWIANNPTLERAKYMILEFNFSAVIKDREKVQDNFNFYCNVKIDDFVIRYKQYIPDKVFEKLRKDKDISASEKLQILSSGLKDSDVKLYLLIDEYDNFANSLLAEYGPSEYRKLTREAGYFKQFFTHLKDMASGSDAGLARMFITGVSPVTMDDVTSGFNIGDNISIEDQYNGILGFTKDDVLKMINYYKNAGLFHLDEVQSLNIMEKWYGNYFFAKDGQCPMFNTDAILYFMKKSFGRKKFIRDLIDDNLRMDYGKLKHLIVLDQKLNGNFSRLKDIIEKGSITSTINKSFPYEKLADSSNFISLLYFFGLLTFKGVFSKGDPVLTIPNETIQKLMYEYICESYDDVDIFSVDIYSLREKFRFLAYDGEMEPLFEFLSSEIKRQTKVRDYIQGEKVIQGFFMAYLGLFDFYISLSEEEFNKGYADIVMKPFFHKYPDIGYGWLFELKYIKRSSTAGKVEKEGKGERSKNEDKIKNRKLEEKIAEKVKESREQLSGYSKSDALKEMMNASPYGNVRIKRGIVVFHGWEMVYMSDEGEI</sequence>
<evidence type="ECO:0000313" key="2">
    <source>
        <dbReference type="EMBL" id="SLM29768.1"/>
    </source>
</evidence>
<name>A0A1W1HBL1_9BACT</name>
<dbReference type="STRING" id="1246637.MTBBW1_1940095"/>
<accession>A0A1W1HBL1</accession>
<feature type="domain" description="AAA-ATPase-like" evidence="1">
    <location>
        <begin position="6"/>
        <end position="165"/>
    </location>
</feature>
<dbReference type="RefSeq" id="WP_080806930.1">
    <property type="nucleotide sequence ID" value="NZ_LT828555.1"/>
</dbReference>
<dbReference type="InterPro" id="IPR018631">
    <property type="entry name" value="AAA-ATPase-like_dom"/>
</dbReference>
<dbReference type="Pfam" id="PF09820">
    <property type="entry name" value="AAA-ATPase_like"/>
    <property type="match status" value="1"/>
</dbReference>
<dbReference type="OrthoDB" id="9808684at2"/>
<proteinExistence type="predicted"/>
<dbReference type="InterPro" id="IPR012547">
    <property type="entry name" value="PDDEXK_9"/>
</dbReference>
<reference evidence="2 3" key="1">
    <citation type="submission" date="2017-03" db="EMBL/GenBank/DDBJ databases">
        <authorList>
            <person name="Afonso C.L."/>
            <person name="Miller P.J."/>
            <person name="Scott M.A."/>
            <person name="Spackman E."/>
            <person name="Goraichik I."/>
            <person name="Dimitrov K.M."/>
            <person name="Suarez D.L."/>
            <person name="Swayne D.E."/>
        </authorList>
    </citation>
    <scope>NUCLEOTIDE SEQUENCE [LARGE SCALE GENOMIC DNA]</scope>
    <source>
        <strain evidence="2">PRJEB14757</strain>
    </source>
</reference>
<dbReference type="PANTHER" id="PTHR34825">
    <property type="entry name" value="CONSERVED PROTEIN, WITH A WEAK D-GALACTARATE DEHYDRATASE/ALTRONATE HYDROLASE DOMAIN"/>
    <property type="match status" value="1"/>
</dbReference>
<protein>
    <recommendedName>
        <fullName evidence="1">AAA-ATPase-like domain-containing protein</fullName>
    </recommendedName>
</protein>
<evidence type="ECO:0000313" key="3">
    <source>
        <dbReference type="Proteomes" id="UP000191931"/>
    </source>
</evidence>
<organism evidence="2 3">
    <name type="scientific">Desulfamplus magnetovallimortis</name>
    <dbReference type="NCBI Taxonomy" id="1246637"/>
    <lineage>
        <taxon>Bacteria</taxon>
        <taxon>Pseudomonadati</taxon>
        <taxon>Thermodesulfobacteriota</taxon>
        <taxon>Desulfobacteria</taxon>
        <taxon>Desulfobacterales</taxon>
        <taxon>Desulfobacteraceae</taxon>
        <taxon>Desulfamplus</taxon>
    </lineage>
</organism>
<dbReference type="AlphaFoldDB" id="A0A1W1HBL1"/>
<keyword evidence="3" id="KW-1185">Reference proteome</keyword>
<dbReference type="EMBL" id="FWEV01000106">
    <property type="protein sequence ID" value="SLM29768.1"/>
    <property type="molecule type" value="Genomic_DNA"/>
</dbReference>
<gene>
    <name evidence="2" type="ORF">MTBBW1_1940095</name>
</gene>
<evidence type="ECO:0000259" key="1">
    <source>
        <dbReference type="Pfam" id="PF09820"/>
    </source>
</evidence>
<dbReference type="Proteomes" id="UP000191931">
    <property type="component" value="Unassembled WGS sequence"/>
</dbReference>
<dbReference type="Pfam" id="PF08011">
    <property type="entry name" value="PDDEXK_9"/>
    <property type="match status" value="1"/>
</dbReference>